<accession>A0A5J6TIP3</accession>
<gene>
    <name evidence="2" type="primary">55</name>
    <name evidence="2" type="ORF">PBI_TRIPLEJ_55</name>
</gene>
<evidence type="ECO:0000313" key="3">
    <source>
        <dbReference type="Proteomes" id="UP000325735"/>
    </source>
</evidence>
<sequence>MGSNLAQRVQNNNLAQQNGGQKTVFDQINDMKGELARALPKHMDADRIARIATTVIKQTPALGRCTPVSLLGALMTASQLGLEPGPLGEAYLVPYGTTVTFIPGYRGLIKLAWQSGQVKNIAAHVVYENDDFDYGFGLEPTLEHKPSMRDRGAPIAVYAVVKFMNGGHAFDVMSVADVEAIRARSKAGKSGPWVTDWSEMAKKTVIKRVLKMVPLSSELHNLAQAANLDGTARTDVTANVDDFLPEYVEQDSLPGEVIPEDEPVNEATGELPDEPTFDQADAEWLAGTDAK</sequence>
<dbReference type="NCBIfam" id="TIGR00616">
    <property type="entry name" value="rect"/>
    <property type="match status" value="1"/>
</dbReference>
<name>A0A5J6TIP3_9CAUD</name>
<dbReference type="GO" id="GO:0006259">
    <property type="term" value="P:DNA metabolic process"/>
    <property type="evidence" value="ECO:0007669"/>
    <property type="project" value="InterPro"/>
</dbReference>
<evidence type="ECO:0000256" key="1">
    <source>
        <dbReference type="SAM" id="MobiDB-lite"/>
    </source>
</evidence>
<protein>
    <submittedName>
        <fullName evidence="2">RecT-like DNA pairing protein</fullName>
    </submittedName>
</protein>
<dbReference type="InterPro" id="IPR018330">
    <property type="entry name" value="RecT_fam"/>
</dbReference>
<dbReference type="Proteomes" id="UP000325735">
    <property type="component" value="Segment"/>
</dbReference>
<proteinExistence type="predicted"/>
<organism evidence="2 3">
    <name type="scientific">Arthrobacter phage TripleJ</name>
    <dbReference type="NCBI Taxonomy" id="2599838"/>
    <lineage>
        <taxon>Viruses</taxon>
        <taxon>Duplodnaviria</taxon>
        <taxon>Heunggongvirae</taxon>
        <taxon>Uroviricota</taxon>
        <taxon>Caudoviricetes</taxon>
        <taxon>Triplejayvirus</taxon>
        <taxon>Triplejayvirus tripleJ</taxon>
    </lineage>
</organism>
<dbReference type="Pfam" id="PF03837">
    <property type="entry name" value="RecT"/>
    <property type="match status" value="1"/>
</dbReference>
<evidence type="ECO:0000313" key="2">
    <source>
        <dbReference type="EMBL" id="QFG09599.1"/>
    </source>
</evidence>
<dbReference type="GO" id="GO:0003677">
    <property type="term" value="F:DNA binding"/>
    <property type="evidence" value="ECO:0007669"/>
    <property type="project" value="InterPro"/>
</dbReference>
<dbReference type="GeneID" id="55813818"/>
<dbReference type="KEGG" id="vg:55813818"/>
<feature type="region of interest" description="Disordered" evidence="1">
    <location>
        <begin position="253"/>
        <end position="277"/>
    </location>
</feature>
<dbReference type="EMBL" id="MN234178">
    <property type="protein sequence ID" value="QFG09599.1"/>
    <property type="molecule type" value="Genomic_DNA"/>
</dbReference>
<reference evidence="2 3" key="1">
    <citation type="submission" date="2019-07" db="EMBL/GenBank/DDBJ databases">
        <authorList>
            <person name="Stoner T.H."/>
            <person name="Garlena R.A."/>
            <person name="Russell D.A."/>
            <person name="Pope W.H."/>
            <person name="Jacobs-Sera D."/>
            <person name="Hatfull G.F."/>
        </authorList>
    </citation>
    <scope>NUCLEOTIDE SEQUENCE [LARGE SCALE GENOMIC DNA]</scope>
</reference>
<dbReference type="RefSeq" id="YP_009884458.1">
    <property type="nucleotide sequence ID" value="NC_049470.1"/>
</dbReference>
<keyword evidence="3" id="KW-1185">Reference proteome</keyword>
<dbReference type="InterPro" id="IPR004590">
    <property type="entry name" value="ssDNA_annealing_RecT"/>
</dbReference>